<keyword evidence="5" id="KW-1185">Reference proteome</keyword>
<gene>
    <name evidence="4" type="ORF">CYMTET_46867</name>
</gene>
<feature type="region of interest" description="Disordered" evidence="1">
    <location>
        <begin position="174"/>
        <end position="202"/>
    </location>
</feature>
<proteinExistence type="predicted"/>
<dbReference type="GO" id="GO:0005815">
    <property type="term" value="C:microtubule organizing center"/>
    <property type="evidence" value="ECO:0007669"/>
    <property type="project" value="TreeGrafter"/>
</dbReference>
<evidence type="ECO:0008006" key="6">
    <source>
        <dbReference type="Google" id="ProtNLM"/>
    </source>
</evidence>
<dbReference type="Pfam" id="PF14908">
    <property type="entry name" value="HU-CCDC81_euk_1"/>
    <property type="match status" value="1"/>
</dbReference>
<comment type="caution">
    <text evidence="4">The sequence shown here is derived from an EMBL/GenBank/DDBJ whole genome shotgun (WGS) entry which is preliminary data.</text>
</comment>
<dbReference type="Proteomes" id="UP001190700">
    <property type="component" value="Unassembled WGS sequence"/>
</dbReference>
<sequence length="276" mass="30004">MTFTESTLFRDCALSGKKAGNKEVTAETYQAVWKALQAWVESQFLIKKGCHITGMCSLTWRRSGSSKEGLLRPAFVPVEAFIKSNNIQWRGLCPAPNELVSCEDINFAKIAIRFSQDLNKDMVFTCSRHMFSKIGSAIATGTDVKIDFKVGTLFGKDRKIDFAFSSEFSRARCTPSQDMGDASATIAPQTSPSMPPGRGAVPAEATTKVDTMAVTARLTGAPAPLSFREVKERKASARQQKACLPGKHSPAQVCAPARYVHLPGKHSPVQVCAPAR</sequence>
<dbReference type="PANTHER" id="PTHR14362:SF2">
    <property type="entry name" value="COILED-COIL DOMAIN-CONTAINING PROTEIN 81"/>
    <property type="match status" value="1"/>
</dbReference>
<name>A0AAE0BWI4_9CHLO</name>
<feature type="domain" description="CCDC81 HU" evidence="2">
    <location>
        <begin position="24"/>
        <end position="88"/>
    </location>
</feature>
<evidence type="ECO:0000313" key="4">
    <source>
        <dbReference type="EMBL" id="KAK3243483.1"/>
    </source>
</evidence>
<dbReference type="PANTHER" id="PTHR14362">
    <property type="entry name" value="COILED-COIL DOMAIN-CONTAINING PROTEIN 81"/>
    <property type="match status" value="1"/>
</dbReference>
<reference evidence="4 5" key="1">
    <citation type="journal article" date="2015" name="Genome Biol. Evol.">
        <title>Comparative Genomics of a Bacterivorous Green Alga Reveals Evolutionary Causalities and Consequences of Phago-Mixotrophic Mode of Nutrition.</title>
        <authorList>
            <person name="Burns J.A."/>
            <person name="Paasch A."/>
            <person name="Narechania A."/>
            <person name="Kim E."/>
        </authorList>
    </citation>
    <scope>NUCLEOTIDE SEQUENCE [LARGE SCALE GENOMIC DNA]</scope>
    <source>
        <strain evidence="4 5">PLY_AMNH</strain>
    </source>
</reference>
<accession>A0AAE0BWI4</accession>
<dbReference type="InterPro" id="IPR026295">
    <property type="entry name" value="CCD81"/>
</dbReference>
<feature type="domain" description="CCDC81 HU" evidence="3">
    <location>
        <begin position="103"/>
        <end position="170"/>
    </location>
</feature>
<dbReference type="InterPro" id="IPR028034">
    <property type="entry name" value="HU-CCDC81"/>
</dbReference>
<evidence type="ECO:0000259" key="2">
    <source>
        <dbReference type="Pfam" id="PF14908"/>
    </source>
</evidence>
<protein>
    <recommendedName>
        <fullName evidence="6">CCDC81 HU domain-containing protein</fullName>
    </recommendedName>
</protein>
<evidence type="ECO:0000256" key="1">
    <source>
        <dbReference type="SAM" id="MobiDB-lite"/>
    </source>
</evidence>
<dbReference type="Pfam" id="PF18289">
    <property type="entry name" value="HU-CCDC81_euk_2"/>
    <property type="match status" value="1"/>
</dbReference>
<dbReference type="AlphaFoldDB" id="A0AAE0BWI4"/>
<evidence type="ECO:0000313" key="5">
    <source>
        <dbReference type="Proteomes" id="UP001190700"/>
    </source>
</evidence>
<evidence type="ECO:0000259" key="3">
    <source>
        <dbReference type="Pfam" id="PF18289"/>
    </source>
</evidence>
<dbReference type="EMBL" id="LGRX02032832">
    <property type="protein sequence ID" value="KAK3243483.1"/>
    <property type="molecule type" value="Genomic_DNA"/>
</dbReference>
<organism evidence="4 5">
    <name type="scientific">Cymbomonas tetramitiformis</name>
    <dbReference type="NCBI Taxonomy" id="36881"/>
    <lineage>
        <taxon>Eukaryota</taxon>
        <taxon>Viridiplantae</taxon>
        <taxon>Chlorophyta</taxon>
        <taxon>Pyramimonadophyceae</taxon>
        <taxon>Pyramimonadales</taxon>
        <taxon>Pyramimonadaceae</taxon>
        <taxon>Cymbomonas</taxon>
    </lineage>
</organism>
<dbReference type="InterPro" id="IPR040673">
    <property type="entry name" value="CCDC81_HU_dom_2"/>
</dbReference>